<dbReference type="PANTHER" id="PTHR30461:SF23">
    <property type="entry name" value="DNA RECOMBINASE-RELATED"/>
    <property type="match status" value="1"/>
</dbReference>
<accession>A0A1M5G184</accession>
<proteinExistence type="predicted"/>
<name>A0A1M5G184_LOKAT</name>
<dbReference type="GO" id="GO:0000150">
    <property type="term" value="F:DNA strand exchange activity"/>
    <property type="evidence" value="ECO:0007669"/>
    <property type="project" value="InterPro"/>
</dbReference>
<dbReference type="GO" id="GO:0003677">
    <property type="term" value="F:DNA binding"/>
    <property type="evidence" value="ECO:0007669"/>
    <property type="project" value="InterPro"/>
</dbReference>
<dbReference type="SUPFAM" id="SSF53041">
    <property type="entry name" value="Resolvase-like"/>
    <property type="match status" value="1"/>
</dbReference>
<dbReference type="Gene3D" id="3.90.1750.20">
    <property type="entry name" value="Putative Large Serine Recombinase, Chain B, Domain 2"/>
    <property type="match status" value="1"/>
</dbReference>
<dbReference type="CDD" id="cd00338">
    <property type="entry name" value="Ser_Recombinase"/>
    <property type="match status" value="1"/>
</dbReference>
<feature type="non-terminal residue" evidence="3">
    <location>
        <position position="1"/>
    </location>
</feature>
<evidence type="ECO:0000256" key="1">
    <source>
        <dbReference type="SAM" id="Coils"/>
    </source>
</evidence>
<dbReference type="STRING" id="366533.SAMN05444339_1321"/>
<dbReference type="InterPro" id="IPR038109">
    <property type="entry name" value="DNA_bind_recomb_sf"/>
</dbReference>
<keyword evidence="4" id="KW-1185">Reference proteome</keyword>
<dbReference type="InterPro" id="IPR011109">
    <property type="entry name" value="DNA_bind_recombinase_dom"/>
</dbReference>
<dbReference type="Pfam" id="PF07508">
    <property type="entry name" value="Recombinase"/>
    <property type="match status" value="1"/>
</dbReference>
<dbReference type="Proteomes" id="UP000183987">
    <property type="component" value="Unassembled WGS sequence"/>
</dbReference>
<dbReference type="PROSITE" id="PS51737">
    <property type="entry name" value="RECOMBINASE_DNA_BIND"/>
    <property type="match status" value="1"/>
</dbReference>
<dbReference type="RefSeq" id="WP_072859036.1">
    <property type="nucleotide sequence ID" value="NZ_FQUE01000032.1"/>
</dbReference>
<dbReference type="Gene3D" id="3.40.50.1390">
    <property type="entry name" value="Resolvase, N-terminal catalytic domain"/>
    <property type="match status" value="1"/>
</dbReference>
<evidence type="ECO:0000313" key="4">
    <source>
        <dbReference type="Proteomes" id="UP000183987"/>
    </source>
</evidence>
<dbReference type="Pfam" id="PF13408">
    <property type="entry name" value="Zn_ribbon_recom"/>
    <property type="match status" value="1"/>
</dbReference>
<protein>
    <submittedName>
        <fullName evidence="3">Site-specific DNA recombinase</fullName>
    </submittedName>
</protein>
<dbReference type="EMBL" id="FQUE01000032">
    <property type="protein sequence ID" value="SHF97577.1"/>
    <property type="molecule type" value="Genomic_DNA"/>
</dbReference>
<dbReference type="OrthoDB" id="7277848at2"/>
<evidence type="ECO:0000313" key="3">
    <source>
        <dbReference type="EMBL" id="SHF97577.1"/>
    </source>
</evidence>
<sequence>ISGRTLMRTRPGVMAMKDRVARGDITCLIVEGVDRIGRRAADITGLSDWFEARNVKLISASGGELDWKLIPFYGAIAEFQSREIADKTKRGQIGTTKRSRVAAGLGYGYRIVPGTSGLNREIDPDQAAVVRRIFADYAAGLSPRRIAADLNAEGIPSPSGAGWNDSTIRGNAKKRDGMLRNEAYVGVIVYGRNTFKRDPETGLRISKPADVTKIIDAAAPALQIIDDDLWNAVQDRLEKTYARYAGKTAPLNDSHRPQYLLSRLLTCACCGGGYTLVAQDRYGCYNRKTKGLSVCANTKTITRHKVEARVLARLRAGLIHPELAEHFAEEVHRAMAEAAANTGPDRDALAAQIAKADLAIDRLLNLLEQADDSASLLARLKDREADRSRLQQALATAQHDAPAPSTS</sequence>
<keyword evidence="1" id="KW-0175">Coiled coil</keyword>
<dbReference type="InterPro" id="IPR036162">
    <property type="entry name" value="Resolvase-like_N_sf"/>
</dbReference>
<gene>
    <name evidence="3" type="ORF">SAMN05444339_1321</name>
</gene>
<dbReference type="Pfam" id="PF00239">
    <property type="entry name" value="Resolvase"/>
    <property type="match status" value="1"/>
</dbReference>
<dbReference type="AlphaFoldDB" id="A0A1M5G184"/>
<evidence type="ECO:0000259" key="2">
    <source>
        <dbReference type="PROSITE" id="PS51737"/>
    </source>
</evidence>
<feature type="domain" description="Recombinase" evidence="2">
    <location>
        <begin position="106"/>
        <end position="243"/>
    </location>
</feature>
<feature type="coiled-coil region" evidence="1">
    <location>
        <begin position="353"/>
        <end position="400"/>
    </location>
</feature>
<organism evidence="3 4">
    <name type="scientific">Loktanella atrilutea</name>
    <dbReference type="NCBI Taxonomy" id="366533"/>
    <lineage>
        <taxon>Bacteria</taxon>
        <taxon>Pseudomonadati</taxon>
        <taxon>Pseudomonadota</taxon>
        <taxon>Alphaproteobacteria</taxon>
        <taxon>Rhodobacterales</taxon>
        <taxon>Roseobacteraceae</taxon>
        <taxon>Loktanella</taxon>
    </lineage>
</organism>
<dbReference type="InterPro" id="IPR050639">
    <property type="entry name" value="SSR_resolvase"/>
</dbReference>
<dbReference type="InterPro" id="IPR006119">
    <property type="entry name" value="Resolv_N"/>
</dbReference>
<dbReference type="PANTHER" id="PTHR30461">
    <property type="entry name" value="DNA-INVERTASE FROM LAMBDOID PROPHAGE"/>
    <property type="match status" value="1"/>
</dbReference>
<dbReference type="InterPro" id="IPR025827">
    <property type="entry name" value="Zn_ribbon_recom_dom"/>
</dbReference>
<reference evidence="4" key="1">
    <citation type="submission" date="2016-11" db="EMBL/GenBank/DDBJ databases">
        <authorList>
            <person name="Varghese N."/>
            <person name="Submissions S."/>
        </authorList>
    </citation>
    <scope>NUCLEOTIDE SEQUENCE [LARGE SCALE GENOMIC DNA]</scope>
    <source>
        <strain evidence="4">DSM 29326</strain>
    </source>
</reference>